<dbReference type="AlphaFoldDB" id="A0A9E8M0I0"/>
<dbReference type="Proteomes" id="UP001164726">
    <property type="component" value="Chromosome"/>
</dbReference>
<dbReference type="SUPFAM" id="SSF158504">
    <property type="entry name" value="BH2638-like"/>
    <property type="match status" value="1"/>
</dbReference>
<dbReference type="HAMAP" id="MF_01041">
    <property type="entry name" value="UPF0223"/>
    <property type="match status" value="1"/>
</dbReference>
<reference evidence="2" key="1">
    <citation type="submission" date="2022-09" db="EMBL/GenBank/DDBJ databases">
        <title>Complete Genomes of Fervidibacillus albus and Fervidibacillus halotolerans isolated from tidal flat sediments.</title>
        <authorList>
            <person name="Kwon K.K."/>
            <person name="Yang S.-H."/>
            <person name="Park M.J."/>
            <person name="Oh H.-M."/>
        </authorList>
    </citation>
    <scope>NUCLEOTIDE SEQUENCE</scope>
    <source>
        <strain evidence="2">MEBiC13594</strain>
    </source>
</reference>
<evidence type="ECO:0000313" key="3">
    <source>
        <dbReference type="Proteomes" id="UP001164726"/>
    </source>
</evidence>
<dbReference type="Pfam" id="PF05256">
    <property type="entry name" value="UPF0223"/>
    <property type="match status" value="1"/>
</dbReference>
<dbReference type="EMBL" id="CP106877">
    <property type="protein sequence ID" value="WAA13243.1"/>
    <property type="molecule type" value="Genomic_DNA"/>
</dbReference>
<name>A0A9E8M0I0_9BACI</name>
<dbReference type="Gene3D" id="1.10.220.80">
    <property type="entry name" value="BH2638-like"/>
    <property type="match status" value="1"/>
</dbReference>
<dbReference type="NCBIfam" id="NF003353">
    <property type="entry name" value="PRK04387.1"/>
    <property type="match status" value="1"/>
</dbReference>
<evidence type="ECO:0000256" key="1">
    <source>
        <dbReference type="HAMAP-Rule" id="MF_01041"/>
    </source>
</evidence>
<sequence>MKEYTYPISMDWTTQEIIDVVQFFESVEKVYEQGMERKRLMERYRKFKKVVPSIGEERKIFREFEEVSGLSAYHVVKKMKELKEGQMIRLSSNFD</sequence>
<dbReference type="KEGG" id="fhl:OE105_03725"/>
<dbReference type="RefSeq" id="WP_275421394.1">
    <property type="nucleotide sequence ID" value="NZ_CP106877.1"/>
</dbReference>
<dbReference type="InterPro" id="IPR007920">
    <property type="entry name" value="UPF0223"/>
</dbReference>
<dbReference type="PIRSF" id="PIRSF037260">
    <property type="entry name" value="UPF0223"/>
    <property type="match status" value="1"/>
</dbReference>
<comment type="similarity">
    <text evidence="1">Belongs to the UPF0223 family.</text>
</comment>
<proteinExistence type="inferred from homology"/>
<dbReference type="InterPro" id="IPR023324">
    <property type="entry name" value="BH2638-like_sf"/>
</dbReference>
<accession>A0A9E8M0I0</accession>
<keyword evidence="3" id="KW-1185">Reference proteome</keyword>
<evidence type="ECO:0000313" key="2">
    <source>
        <dbReference type="EMBL" id="WAA13243.1"/>
    </source>
</evidence>
<organism evidence="2 3">
    <name type="scientific">Fervidibacillus halotolerans</name>
    <dbReference type="NCBI Taxonomy" id="2980027"/>
    <lineage>
        <taxon>Bacteria</taxon>
        <taxon>Bacillati</taxon>
        <taxon>Bacillota</taxon>
        <taxon>Bacilli</taxon>
        <taxon>Bacillales</taxon>
        <taxon>Bacillaceae</taxon>
        <taxon>Fervidibacillus</taxon>
    </lineage>
</organism>
<protein>
    <recommendedName>
        <fullName evidence="1">UPF0223 protein OE105_03725</fullName>
    </recommendedName>
</protein>
<gene>
    <name evidence="2" type="ORF">OE105_03725</name>
</gene>